<name>A0A381UKT9_9ZZZZ</name>
<reference evidence="1" key="1">
    <citation type="submission" date="2018-05" db="EMBL/GenBank/DDBJ databases">
        <authorList>
            <person name="Lanie J.A."/>
            <person name="Ng W.-L."/>
            <person name="Kazmierczak K.M."/>
            <person name="Andrzejewski T.M."/>
            <person name="Davidsen T.M."/>
            <person name="Wayne K.J."/>
            <person name="Tettelin H."/>
            <person name="Glass J.I."/>
            <person name="Rusch D."/>
            <person name="Podicherti R."/>
            <person name="Tsui H.-C.T."/>
            <person name="Winkler M.E."/>
        </authorList>
    </citation>
    <scope>NUCLEOTIDE SEQUENCE</scope>
</reference>
<dbReference type="EMBL" id="UINC01006560">
    <property type="protein sequence ID" value="SVA28258.1"/>
    <property type="molecule type" value="Genomic_DNA"/>
</dbReference>
<gene>
    <name evidence="1" type="ORF">METZ01_LOCUS81112</name>
</gene>
<organism evidence="1">
    <name type="scientific">marine metagenome</name>
    <dbReference type="NCBI Taxonomy" id="408172"/>
    <lineage>
        <taxon>unclassified sequences</taxon>
        <taxon>metagenomes</taxon>
        <taxon>ecological metagenomes</taxon>
    </lineage>
</organism>
<proteinExistence type="predicted"/>
<accession>A0A381UKT9</accession>
<evidence type="ECO:0000313" key="1">
    <source>
        <dbReference type="EMBL" id="SVA28258.1"/>
    </source>
</evidence>
<sequence length="46" mass="5497">MIAFYRLKLLLYHVKVLVWCLWYVEGGRHSPCPEVIVKSTPFFSIR</sequence>
<dbReference type="AlphaFoldDB" id="A0A381UKT9"/>
<protein>
    <submittedName>
        <fullName evidence="1">Uncharacterized protein</fullName>
    </submittedName>
</protein>